<accession>A0AAW1KPL4</accession>
<sequence length="154" mass="18046">MHGESENGRLRKWNSLVLVLTLRKQTTAPCNSVEKMQLDGTLERPSYLLYENKQPLPVTRWRRCNSTEPWSARPRALKFECQYGKRTMAKERVDSRFMFAFRLESAQIRMSIWEKNGGKRTSGFTVYVCISFGKTFRLLGHEVGWSMDCEEIKL</sequence>
<evidence type="ECO:0000313" key="1">
    <source>
        <dbReference type="EMBL" id="KAK9723430.1"/>
    </source>
</evidence>
<gene>
    <name evidence="1" type="ORF">QE152_g19238</name>
</gene>
<evidence type="ECO:0000313" key="2">
    <source>
        <dbReference type="Proteomes" id="UP001458880"/>
    </source>
</evidence>
<dbReference type="AlphaFoldDB" id="A0AAW1KPL4"/>
<dbReference type="EMBL" id="JASPKY010000180">
    <property type="protein sequence ID" value="KAK9723430.1"/>
    <property type="molecule type" value="Genomic_DNA"/>
</dbReference>
<name>A0AAW1KPL4_POPJA</name>
<reference evidence="1 2" key="1">
    <citation type="journal article" date="2024" name="BMC Genomics">
        <title>De novo assembly and annotation of Popillia japonica's genome with initial clues to its potential as an invasive pest.</title>
        <authorList>
            <person name="Cucini C."/>
            <person name="Boschi S."/>
            <person name="Funari R."/>
            <person name="Cardaioli E."/>
            <person name="Iannotti N."/>
            <person name="Marturano G."/>
            <person name="Paoli F."/>
            <person name="Bruttini M."/>
            <person name="Carapelli A."/>
            <person name="Frati F."/>
            <person name="Nardi F."/>
        </authorList>
    </citation>
    <scope>NUCLEOTIDE SEQUENCE [LARGE SCALE GENOMIC DNA]</scope>
    <source>
        <strain evidence="1">DMR45628</strain>
    </source>
</reference>
<dbReference type="Proteomes" id="UP001458880">
    <property type="component" value="Unassembled WGS sequence"/>
</dbReference>
<keyword evidence="2" id="KW-1185">Reference proteome</keyword>
<organism evidence="1 2">
    <name type="scientific">Popillia japonica</name>
    <name type="common">Japanese beetle</name>
    <dbReference type="NCBI Taxonomy" id="7064"/>
    <lineage>
        <taxon>Eukaryota</taxon>
        <taxon>Metazoa</taxon>
        <taxon>Ecdysozoa</taxon>
        <taxon>Arthropoda</taxon>
        <taxon>Hexapoda</taxon>
        <taxon>Insecta</taxon>
        <taxon>Pterygota</taxon>
        <taxon>Neoptera</taxon>
        <taxon>Endopterygota</taxon>
        <taxon>Coleoptera</taxon>
        <taxon>Polyphaga</taxon>
        <taxon>Scarabaeiformia</taxon>
        <taxon>Scarabaeidae</taxon>
        <taxon>Rutelinae</taxon>
        <taxon>Popillia</taxon>
    </lineage>
</organism>
<comment type="caution">
    <text evidence="1">The sequence shown here is derived from an EMBL/GenBank/DDBJ whole genome shotgun (WGS) entry which is preliminary data.</text>
</comment>
<proteinExistence type="predicted"/>
<protein>
    <submittedName>
        <fullName evidence="1">Uncharacterized protein</fullName>
    </submittedName>
</protein>